<gene>
    <name evidence="3" type="ORF">HYPBUDRAFT_132542</name>
</gene>
<keyword evidence="4" id="KW-1185">Reference proteome</keyword>
<dbReference type="OrthoDB" id="534815at2759"/>
<dbReference type="GeneID" id="30994034"/>
<dbReference type="InterPro" id="IPR021876">
    <property type="entry name" value="Dsl1_C"/>
</dbReference>
<dbReference type="Proteomes" id="UP000095085">
    <property type="component" value="Unassembled WGS sequence"/>
</dbReference>
<feature type="compositionally biased region" description="Acidic residues" evidence="1">
    <location>
        <begin position="389"/>
        <end position="409"/>
    </location>
</feature>
<evidence type="ECO:0000256" key="1">
    <source>
        <dbReference type="SAM" id="MobiDB-lite"/>
    </source>
</evidence>
<dbReference type="Gene3D" id="1.10.357.150">
    <property type="match status" value="1"/>
</dbReference>
<name>A0A1E4RRL0_9ASCO</name>
<evidence type="ECO:0000313" key="3">
    <source>
        <dbReference type="EMBL" id="ODV69929.1"/>
    </source>
</evidence>
<dbReference type="EMBL" id="KV454538">
    <property type="protein sequence ID" value="ODV69929.1"/>
    <property type="molecule type" value="Genomic_DNA"/>
</dbReference>
<dbReference type="InterPro" id="IPR046362">
    <property type="entry name" value="Zw10/DSL1_C_sf"/>
</dbReference>
<dbReference type="Pfam" id="PF11989">
    <property type="entry name" value="Dsl1_C"/>
    <property type="match status" value="1"/>
</dbReference>
<protein>
    <recommendedName>
        <fullName evidence="2">Retrograde transport protein Dsl1 C-terminal domain-containing protein</fullName>
    </recommendedName>
</protein>
<dbReference type="AlphaFoldDB" id="A0A1E4RRL0"/>
<dbReference type="RefSeq" id="XP_020078996.1">
    <property type="nucleotide sequence ID" value="XM_020219484.1"/>
</dbReference>
<evidence type="ECO:0000259" key="2">
    <source>
        <dbReference type="Pfam" id="PF11989"/>
    </source>
</evidence>
<sequence>MSISALLTQSQTRLEATDERVLEFGSLVSSIDIIKDSNFQSPNAAKSKSRPTEEEEKDDLSRLTISQLNEKTNEITLNLGELNRLWIIKGLIQEIEISLDNSINEGQYDKDDLEGISTNLKSLSTKLQQIDDHWLIREQLNEQLVSFNQRLNDELLKLVSKFIIEDIESITFNQELKVREEYISFIEFERIAEEFTEYSNKPELKQVLNGLKFSWDKKILSQLITKKKYINIDIKESVFELSITDAFPGDQFFNEYYFRSIKNFITFINAFGNQNFKNYFANEISNNLSNTISENITKLHENNSKENIEELKNIVELSNRTNWSLSFTKSFSSSEKINEQLNYLYLDWVVDKYINELRKLFSSNEFDKLLQSLSVAKNDDDNWNNSWGSEEEEEEEEDAWDNEWDEDWGEEPKAKSKTPKNDNQLKISRVPEKVGEIIGKFHQETGPNTDDELLISCIISFSLLGYPSMGESFLLYNDLNHLGQILQKNRLSISAESNWSQQTIVYSNELFKILLSQHITEDNDDEFKEPIDLKNWFETLQKSQLSFTNFDKFKNSIIQFIEVINNWLINAIINLNEITESQSDKISKFIIYIQKITLDNLSLVNEPLTSIKSSNKLQQTYILINNHLKDIMEFFYQGELFDYKTDELIKVIESVFIKSDLRDNYIREIVEIRSIDE</sequence>
<evidence type="ECO:0000313" key="4">
    <source>
        <dbReference type="Proteomes" id="UP000095085"/>
    </source>
</evidence>
<accession>A0A1E4RRL0</accession>
<feature type="domain" description="Retrograde transport protein Dsl1 C-terminal" evidence="2">
    <location>
        <begin position="548"/>
        <end position="674"/>
    </location>
</feature>
<proteinExistence type="predicted"/>
<dbReference type="STRING" id="984485.A0A1E4RRL0"/>
<organism evidence="3 4">
    <name type="scientific">Hyphopichia burtonii NRRL Y-1933</name>
    <dbReference type="NCBI Taxonomy" id="984485"/>
    <lineage>
        <taxon>Eukaryota</taxon>
        <taxon>Fungi</taxon>
        <taxon>Dikarya</taxon>
        <taxon>Ascomycota</taxon>
        <taxon>Saccharomycotina</taxon>
        <taxon>Pichiomycetes</taxon>
        <taxon>Debaryomycetaceae</taxon>
        <taxon>Hyphopichia</taxon>
    </lineage>
</organism>
<reference evidence="4" key="1">
    <citation type="submission" date="2016-05" db="EMBL/GenBank/DDBJ databases">
        <title>Comparative genomics of biotechnologically important yeasts.</title>
        <authorList>
            <consortium name="DOE Joint Genome Institute"/>
            <person name="Riley R."/>
            <person name="Haridas S."/>
            <person name="Wolfe K.H."/>
            <person name="Lopes M.R."/>
            <person name="Hittinger C.T."/>
            <person name="Goker M."/>
            <person name="Salamov A."/>
            <person name="Wisecaver J."/>
            <person name="Long T.M."/>
            <person name="Aerts A.L."/>
            <person name="Barry K."/>
            <person name="Choi C."/>
            <person name="Clum A."/>
            <person name="Coughlan A.Y."/>
            <person name="Deshpande S."/>
            <person name="Douglass A.P."/>
            <person name="Hanson S.J."/>
            <person name="Klenk H.-P."/>
            <person name="Labutti K."/>
            <person name="Lapidus A."/>
            <person name="Lindquist E."/>
            <person name="Lipzen A."/>
            <person name="Meier-Kolthoff J.P."/>
            <person name="Ohm R.A."/>
            <person name="Otillar R.P."/>
            <person name="Pangilinan J."/>
            <person name="Peng Y."/>
            <person name="Rokas A."/>
            <person name="Rosa C.A."/>
            <person name="Scheuner C."/>
            <person name="Sibirny A.A."/>
            <person name="Slot J.C."/>
            <person name="Stielow J.B."/>
            <person name="Sun H."/>
            <person name="Kurtzman C.P."/>
            <person name="Blackwell M."/>
            <person name="Grigoriev I.V."/>
            <person name="Jeffries T.W."/>
        </authorList>
    </citation>
    <scope>NUCLEOTIDE SEQUENCE [LARGE SCALE GENOMIC DNA]</scope>
    <source>
        <strain evidence="4">NRRL Y-1933</strain>
    </source>
</reference>
<feature type="region of interest" description="Disordered" evidence="1">
    <location>
        <begin position="381"/>
        <end position="426"/>
    </location>
</feature>
<feature type="region of interest" description="Disordered" evidence="1">
    <location>
        <begin position="40"/>
        <end position="60"/>
    </location>
</feature>